<reference evidence="3" key="1">
    <citation type="journal article" date="2008" name="Nature">
        <title>The amphioxus genome and the evolution of the chordate karyotype.</title>
        <authorList>
            <consortium name="US DOE Joint Genome Institute (JGI-PGF)"/>
            <person name="Putnam N.H."/>
            <person name="Butts T."/>
            <person name="Ferrier D.E.K."/>
            <person name="Furlong R.F."/>
            <person name="Hellsten U."/>
            <person name="Kawashima T."/>
            <person name="Robinson-Rechavi M."/>
            <person name="Shoguchi E."/>
            <person name="Terry A."/>
            <person name="Yu J.-K."/>
            <person name="Benito-Gutierrez E.L."/>
            <person name="Dubchak I."/>
            <person name="Garcia-Fernandez J."/>
            <person name="Gibson-Brown J.J."/>
            <person name="Grigoriev I.V."/>
            <person name="Horton A.C."/>
            <person name="de Jong P.J."/>
            <person name="Jurka J."/>
            <person name="Kapitonov V.V."/>
            <person name="Kohara Y."/>
            <person name="Kuroki Y."/>
            <person name="Lindquist E."/>
            <person name="Lucas S."/>
            <person name="Osoegawa K."/>
            <person name="Pennacchio L.A."/>
            <person name="Salamov A.A."/>
            <person name="Satou Y."/>
            <person name="Sauka-Spengler T."/>
            <person name="Schmutz J."/>
            <person name="Shin-I T."/>
            <person name="Toyoda A."/>
            <person name="Bronner-Fraser M."/>
            <person name="Fujiyama A."/>
            <person name="Holland L.Z."/>
            <person name="Holland P.W.H."/>
            <person name="Satoh N."/>
            <person name="Rokhsar D.S."/>
        </authorList>
    </citation>
    <scope>NUCLEOTIDE SEQUENCE [LARGE SCALE GENOMIC DNA]</scope>
    <source>
        <strain evidence="3">S238N-H82</strain>
        <tissue evidence="3">Testes</tissue>
    </source>
</reference>
<accession>C3Z4V9</accession>
<keyword evidence="2" id="KW-1133">Transmembrane helix</keyword>
<gene>
    <name evidence="3" type="ORF">BRAFLDRAFT_82093</name>
</gene>
<feature type="region of interest" description="Disordered" evidence="1">
    <location>
        <begin position="271"/>
        <end position="339"/>
    </location>
</feature>
<keyword evidence="2" id="KW-0812">Transmembrane</keyword>
<organism>
    <name type="scientific">Branchiostoma floridae</name>
    <name type="common">Florida lancelet</name>
    <name type="synonym">Amphioxus</name>
    <dbReference type="NCBI Taxonomy" id="7739"/>
    <lineage>
        <taxon>Eukaryota</taxon>
        <taxon>Metazoa</taxon>
        <taxon>Chordata</taxon>
        <taxon>Cephalochordata</taxon>
        <taxon>Leptocardii</taxon>
        <taxon>Amphioxiformes</taxon>
        <taxon>Branchiostomatidae</taxon>
        <taxon>Branchiostoma</taxon>
    </lineage>
</organism>
<feature type="region of interest" description="Disordered" evidence="1">
    <location>
        <begin position="456"/>
        <end position="485"/>
    </location>
</feature>
<dbReference type="AlphaFoldDB" id="C3Z4V9"/>
<dbReference type="InParanoid" id="C3Z4V9"/>
<sequence length="562" mass="63567">MTDLPIDGDILKVYLLGDLLERLRPPMRLITSYISVVTSSQRPTAQIGSAPLPFPRSQMTPESRYWQVIKGAVGGSRCREQFRQGGLNMTSRPDFPPTPSSAPFYDLDYMKPPIDHKRYILVSIALIIIFGLLAWLIILLLMRYRDQHGRWFWKPDLGRLFRGRLQGCRNFLRGRFSRDSSFRGGYPHERSFGVGNSNETAFRGGFPHESTIGDGFIPEPCMRGSFPHTPTLSDTLPRKPRESHIRLHRCYTIAGDIHPWTTAQDYGAQQASSVNAGRRFSRSSSVDSRDGYLRNATSQADLRDGPPSLHPAQPIMSTEEFVPQYDPSRRPSGNTKRTKIQRQYSFSYEHYGEVPLWLASHTFNTEQIAVHNYGQPPPSPPDDTPTMDARYDVMYEQYGSDEPPGGLEAHQLDTAMVITTADPLTMSPEQAPVLTSAGTDASNMLKQNCTVWMQTEHRRPDRISPPGPPARPHGGQHSGLSGQQWEASPSVTAFAKYQPSHNMYFYMMFDRFGKVSEILFTVIQTLLRRLTGDVFLFSEKKYHGQFLDGDSKIEDSPPNNMR</sequence>
<proteinExistence type="predicted"/>
<feature type="compositionally biased region" description="Low complexity" evidence="1">
    <location>
        <begin position="473"/>
        <end position="484"/>
    </location>
</feature>
<keyword evidence="2" id="KW-0472">Membrane</keyword>
<evidence type="ECO:0000256" key="1">
    <source>
        <dbReference type="SAM" id="MobiDB-lite"/>
    </source>
</evidence>
<protein>
    <submittedName>
        <fullName evidence="3">Uncharacterized protein</fullName>
    </submittedName>
</protein>
<evidence type="ECO:0000256" key="2">
    <source>
        <dbReference type="SAM" id="Phobius"/>
    </source>
</evidence>
<evidence type="ECO:0000313" key="3">
    <source>
        <dbReference type="EMBL" id="EEN52316.1"/>
    </source>
</evidence>
<feature type="transmembrane region" description="Helical" evidence="2">
    <location>
        <begin position="119"/>
        <end position="142"/>
    </location>
</feature>
<dbReference type="EMBL" id="GG666582">
    <property type="protein sequence ID" value="EEN52316.1"/>
    <property type="molecule type" value="Genomic_DNA"/>
</dbReference>
<name>C3Z4V9_BRAFL</name>